<dbReference type="Proteomes" id="UP000320244">
    <property type="component" value="Unassembled WGS sequence"/>
</dbReference>
<dbReference type="PROSITE" id="PS00063">
    <property type="entry name" value="ALDOKETO_REDUCTASE_3"/>
    <property type="match status" value="1"/>
</dbReference>
<feature type="site" description="Lowers pKa of active site Tyr" evidence="6">
    <location>
        <position position="85"/>
    </location>
</feature>
<feature type="binding site" evidence="5">
    <location>
        <position position="119"/>
    </location>
    <ligand>
        <name>substrate</name>
    </ligand>
</feature>
<dbReference type="PROSITE" id="PS00798">
    <property type="entry name" value="ALDOKETO_REDUCTASE_1"/>
    <property type="match status" value="1"/>
</dbReference>
<dbReference type="PRINTS" id="PR00069">
    <property type="entry name" value="ALDKETRDTASE"/>
</dbReference>
<dbReference type="PANTHER" id="PTHR43827">
    <property type="entry name" value="2,5-DIKETO-D-GLUCONIC ACID REDUCTASE"/>
    <property type="match status" value="1"/>
</dbReference>
<evidence type="ECO:0000256" key="1">
    <source>
        <dbReference type="ARBA" id="ARBA00007905"/>
    </source>
</evidence>
<feature type="domain" description="NADP-dependent oxidoreductase" evidence="7">
    <location>
        <begin position="27"/>
        <end position="272"/>
    </location>
</feature>
<dbReference type="OrthoDB" id="9804790at2"/>
<reference evidence="8 9" key="1">
    <citation type="submission" date="2019-05" db="EMBL/GenBank/DDBJ databases">
        <authorList>
            <person name="Lee S.D."/>
        </authorList>
    </citation>
    <scope>NUCLEOTIDE SEQUENCE [LARGE SCALE GENOMIC DNA]</scope>
    <source>
        <strain evidence="8 9">C5-26</strain>
    </source>
</reference>
<reference evidence="8 9" key="2">
    <citation type="submission" date="2019-08" db="EMBL/GenBank/DDBJ databases">
        <title>Jejuicoccus antrihumi gen. nov., sp. nov., a new member of the family Dermacoccaceae isolated from a cave.</title>
        <authorList>
            <person name="Schumann P."/>
            <person name="Kim I.S."/>
        </authorList>
    </citation>
    <scope>NUCLEOTIDE SEQUENCE [LARGE SCALE GENOMIC DNA]</scope>
    <source>
        <strain evidence="8 9">C5-26</strain>
    </source>
</reference>
<comment type="caution">
    <text evidence="8">The sequence shown here is derived from an EMBL/GenBank/DDBJ whole genome shotgun (WGS) entry which is preliminary data.</text>
</comment>
<evidence type="ECO:0000313" key="8">
    <source>
        <dbReference type="EMBL" id="TWP32600.1"/>
    </source>
</evidence>
<evidence type="ECO:0000256" key="6">
    <source>
        <dbReference type="PIRSR" id="PIRSR000097-3"/>
    </source>
</evidence>
<dbReference type="AlphaFoldDB" id="A0A563DQU7"/>
<evidence type="ECO:0000256" key="2">
    <source>
        <dbReference type="ARBA" id="ARBA00022857"/>
    </source>
</evidence>
<evidence type="ECO:0000256" key="5">
    <source>
        <dbReference type="PIRSR" id="PIRSR000097-2"/>
    </source>
</evidence>
<organism evidence="8 9">
    <name type="scientific">Leekyejoonella antrihumi</name>
    <dbReference type="NCBI Taxonomy" id="1660198"/>
    <lineage>
        <taxon>Bacteria</taxon>
        <taxon>Bacillati</taxon>
        <taxon>Actinomycetota</taxon>
        <taxon>Actinomycetes</taxon>
        <taxon>Micrococcales</taxon>
        <taxon>Dermacoccaceae</taxon>
        <taxon>Leekyejoonella</taxon>
    </lineage>
</organism>
<evidence type="ECO:0000259" key="7">
    <source>
        <dbReference type="Pfam" id="PF00248"/>
    </source>
</evidence>
<dbReference type="GO" id="GO:0016616">
    <property type="term" value="F:oxidoreductase activity, acting on the CH-OH group of donors, NAD or NADP as acceptor"/>
    <property type="evidence" value="ECO:0007669"/>
    <property type="project" value="UniProtKB-ARBA"/>
</dbReference>
<evidence type="ECO:0000313" key="9">
    <source>
        <dbReference type="Proteomes" id="UP000320244"/>
    </source>
</evidence>
<dbReference type="InterPro" id="IPR018170">
    <property type="entry name" value="Aldo/ket_reductase_CS"/>
</dbReference>
<proteinExistence type="inferred from homology"/>
<evidence type="ECO:0000256" key="3">
    <source>
        <dbReference type="ARBA" id="ARBA00023002"/>
    </source>
</evidence>
<name>A0A563DQU7_9MICO</name>
<dbReference type="FunFam" id="3.20.20.100:FF:000002">
    <property type="entry name" value="2,5-diketo-D-gluconic acid reductase A"/>
    <property type="match status" value="1"/>
</dbReference>
<dbReference type="PIRSF" id="PIRSF000097">
    <property type="entry name" value="AKR"/>
    <property type="match status" value="1"/>
</dbReference>
<evidence type="ECO:0000256" key="4">
    <source>
        <dbReference type="PIRSR" id="PIRSR000097-1"/>
    </source>
</evidence>
<keyword evidence="2" id="KW-0521">NADP</keyword>
<protein>
    <submittedName>
        <fullName evidence="8">Aldo/keto reductase</fullName>
    </submittedName>
</protein>
<keyword evidence="9" id="KW-1185">Reference proteome</keyword>
<dbReference type="EMBL" id="VCQV01000065">
    <property type="protein sequence ID" value="TWP32600.1"/>
    <property type="molecule type" value="Genomic_DNA"/>
</dbReference>
<dbReference type="InterPro" id="IPR023210">
    <property type="entry name" value="NADP_OxRdtase_dom"/>
</dbReference>
<dbReference type="InterPro" id="IPR036812">
    <property type="entry name" value="NAD(P)_OxRdtase_dom_sf"/>
</dbReference>
<comment type="similarity">
    <text evidence="1">Belongs to the aldo/keto reductase family.</text>
</comment>
<feature type="active site" description="Proton donor" evidence="4">
    <location>
        <position position="60"/>
    </location>
</feature>
<keyword evidence="3" id="KW-0560">Oxidoreductase</keyword>
<accession>A0A563DQU7</accession>
<dbReference type="Pfam" id="PF00248">
    <property type="entry name" value="Aldo_ket_red"/>
    <property type="match status" value="1"/>
</dbReference>
<dbReference type="PANTHER" id="PTHR43827:SF3">
    <property type="entry name" value="NADP-DEPENDENT OXIDOREDUCTASE DOMAIN-CONTAINING PROTEIN"/>
    <property type="match status" value="1"/>
</dbReference>
<gene>
    <name evidence="8" type="ORF">FGL98_23775</name>
</gene>
<dbReference type="SUPFAM" id="SSF51430">
    <property type="entry name" value="NAD(P)-linked oxidoreductase"/>
    <property type="match status" value="1"/>
</dbReference>
<dbReference type="InterPro" id="IPR020471">
    <property type="entry name" value="AKR"/>
</dbReference>
<dbReference type="Gene3D" id="3.20.20.100">
    <property type="entry name" value="NADP-dependent oxidoreductase domain"/>
    <property type="match status" value="1"/>
</dbReference>
<sequence>MTSQMTTTPVPTVQLRGKDGPVPMPQLGFGVWKVPNEEATPAVAAALRAGYRSIDTAALYANEAGVGRALADSDIPSAEIFLTTKVWNDKQGYDATLAAFDESIGKLGDVEPLDLYLIHWPAPQQDQFVDSFKALLHLRDEGRIRAAGVANFRVADLQRLHDELGEYPALNQIELHPMLAQRELREFHAQHDIATEAWSPLGQGGELLEDATIGAIADRYARTPAQVVLRWHLQLGNVVIPKSVTPARIVSNFDVFGFELDDLAMTAIAALDQGKRLGPDPSQFPG</sequence>